<sequence>MAMPEDSCELDEKLEEKQRRKKLQGYIFSACIVLVFYFLLKNTRSVSMAIDHVVTVIQPILMGFVMAFLMNPIMGFFEKRLRKLFENVCKNKNMAAKVNRTVCSIIALVILAGVIIFIFATVIPNLVSTVMYLADHIEEQIAAVLDWCNVVTKGNYEDALMKAKDNNIGDLLEQGLKLVQKYINYDEQDLMSTITTSVLTVGKIIVNIVVGMFVSVYVLMSKETFKGQAKKLACGIFRPSYANIILEISRRSGDIFYGFIIGKIIDSIIIGIICYIGCWFMSMPYPVLVSVIVGVTNIVPVFGPYIGAVPTVAIIFLTEPRKGIYFLIFILILQQIDGNLIGPKILGDSTGISSFWVVFAVVVGAGFFGVWGMIIAVPIVAIIYYIVGQSARYMVGKRSLPLDTSEYITMDHIDIIENKLIPFSENHEEEKKARRRGIKHTK</sequence>
<evidence type="ECO:0000256" key="7">
    <source>
        <dbReference type="ARBA" id="ARBA00023136"/>
    </source>
</evidence>
<keyword evidence="5 8" id="KW-0812">Transmembrane</keyword>
<dbReference type="AlphaFoldDB" id="A0A5P6VNH2"/>
<keyword evidence="6 8" id="KW-1133">Transmembrane helix</keyword>
<dbReference type="InterPro" id="IPR002549">
    <property type="entry name" value="AI-2E-like"/>
</dbReference>
<name>A0A5P6VNH2_PSEXY</name>
<protein>
    <submittedName>
        <fullName evidence="9">AI-2E family transporter</fullName>
    </submittedName>
</protein>
<feature type="transmembrane region" description="Helical" evidence="8">
    <location>
        <begin position="198"/>
        <end position="220"/>
    </location>
</feature>
<dbReference type="OrthoDB" id="9793390at2"/>
<keyword evidence="7 8" id="KW-0472">Membrane</keyword>
<comment type="subcellular location">
    <subcellularLocation>
        <location evidence="1">Cell membrane</location>
        <topology evidence="1">Multi-pass membrane protein</topology>
    </subcellularLocation>
</comment>
<dbReference type="GO" id="GO:0055085">
    <property type="term" value="P:transmembrane transport"/>
    <property type="evidence" value="ECO:0007669"/>
    <property type="project" value="TreeGrafter"/>
</dbReference>
<dbReference type="KEGG" id="pxv:FXF36_04685"/>
<dbReference type="EMBL" id="CP043028">
    <property type="protein sequence ID" value="QFJ54215.1"/>
    <property type="molecule type" value="Genomic_DNA"/>
</dbReference>
<gene>
    <name evidence="9" type="ORF">FXF36_04685</name>
</gene>
<feature type="transmembrane region" description="Helical" evidence="8">
    <location>
        <begin position="98"/>
        <end position="123"/>
    </location>
</feature>
<evidence type="ECO:0000256" key="6">
    <source>
        <dbReference type="ARBA" id="ARBA00022989"/>
    </source>
</evidence>
<feature type="transmembrane region" description="Helical" evidence="8">
    <location>
        <begin position="23"/>
        <end position="40"/>
    </location>
</feature>
<evidence type="ECO:0000256" key="2">
    <source>
        <dbReference type="ARBA" id="ARBA00009773"/>
    </source>
</evidence>
<evidence type="ECO:0000256" key="1">
    <source>
        <dbReference type="ARBA" id="ARBA00004651"/>
    </source>
</evidence>
<organism evidence="9 10">
    <name type="scientific">Pseudobutyrivibrio xylanivorans</name>
    <dbReference type="NCBI Taxonomy" id="185007"/>
    <lineage>
        <taxon>Bacteria</taxon>
        <taxon>Bacillati</taxon>
        <taxon>Bacillota</taxon>
        <taxon>Clostridia</taxon>
        <taxon>Lachnospirales</taxon>
        <taxon>Lachnospiraceae</taxon>
        <taxon>Pseudobutyrivibrio</taxon>
    </lineage>
</organism>
<feature type="transmembrane region" description="Helical" evidence="8">
    <location>
        <begin position="288"/>
        <end position="317"/>
    </location>
</feature>
<evidence type="ECO:0000256" key="4">
    <source>
        <dbReference type="ARBA" id="ARBA00022475"/>
    </source>
</evidence>
<evidence type="ECO:0000313" key="10">
    <source>
        <dbReference type="Proteomes" id="UP000327030"/>
    </source>
</evidence>
<dbReference type="RefSeq" id="WP_151622711.1">
    <property type="nucleotide sequence ID" value="NZ_CP043028.1"/>
</dbReference>
<keyword evidence="3" id="KW-0813">Transport</keyword>
<dbReference type="Pfam" id="PF01594">
    <property type="entry name" value="AI-2E_transport"/>
    <property type="match status" value="1"/>
</dbReference>
<evidence type="ECO:0000256" key="8">
    <source>
        <dbReference type="SAM" id="Phobius"/>
    </source>
</evidence>
<evidence type="ECO:0000256" key="5">
    <source>
        <dbReference type="ARBA" id="ARBA00022692"/>
    </source>
</evidence>
<dbReference type="GO" id="GO:0005886">
    <property type="term" value="C:plasma membrane"/>
    <property type="evidence" value="ECO:0007669"/>
    <property type="project" value="UniProtKB-SubCell"/>
</dbReference>
<dbReference type="PANTHER" id="PTHR21716">
    <property type="entry name" value="TRANSMEMBRANE PROTEIN"/>
    <property type="match status" value="1"/>
</dbReference>
<dbReference type="PANTHER" id="PTHR21716:SF53">
    <property type="entry name" value="PERMEASE PERM-RELATED"/>
    <property type="match status" value="1"/>
</dbReference>
<feature type="transmembrane region" description="Helical" evidence="8">
    <location>
        <begin position="354"/>
        <end position="387"/>
    </location>
</feature>
<accession>A0A5P6VNH2</accession>
<comment type="similarity">
    <text evidence="2">Belongs to the autoinducer-2 exporter (AI-2E) (TC 2.A.86) family.</text>
</comment>
<evidence type="ECO:0000256" key="3">
    <source>
        <dbReference type="ARBA" id="ARBA00022448"/>
    </source>
</evidence>
<feature type="transmembrane region" description="Helical" evidence="8">
    <location>
        <begin position="60"/>
        <end position="77"/>
    </location>
</feature>
<feature type="transmembrane region" description="Helical" evidence="8">
    <location>
        <begin position="324"/>
        <end position="342"/>
    </location>
</feature>
<reference evidence="10" key="1">
    <citation type="submission" date="2019-08" db="EMBL/GenBank/DDBJ databases">
        <title>Complete Genome Sequence of the Polysaccharide-Degrading Rumen Bacterium Pseudobutyrivibrio xylanivorans MA3014.</title>
        <authorList>
            <person name="Palevich N."/>
            <person name="Maclean P.H."/>
            <person name="Kelly W.J."/>
            <person name="Leahy S.C."/>
            <person name="Rakonjac J."/>
            <person name="Attwood G.T."/>
        </authorList>
    </citation>
    <scope>NUCLEOTIDE SEQUENCE [LARGE SCALE GENOMIC DNA]</scope>
    <source>
        <strain evidence="10">MA3014</strain>
    </source>
</reference>
<proteinExistence type="inferred from homology"/>
<evidence type="ECO:0000313" key="9">
    <source>
        <dbReference type="EMBL" id="QFJ54215.1"/>
    </source>
</evidence>
<feature type="transmembrane region" description="Helical" evidence="8">
    <location>
        <begin position="255"/>
        <end position="282"/>
    </location>
</feature>
<dbReference type="Proteomes" id="UP000327030">
    <property type="component" value="Chromosome 1"/>
</dbReference>
<keyword evidence="4" id="KW-1003">Cell membrane</keyword>